<comment type="caution">
    <text evidence="2">The sequence shown here is derived from an EMBL/GenBank/DDBJ whole genome shotgun (WGS) entry which is preliminary data.</text>
</comment>
<name>A0A8H6ZIQ9_9AGAR</name>
<feature type="domain" description="SDH C-terminal" evidence="1">
    <location>
        <begin position="26"/>
        <end position="56"/>
    </location>
</feature>
<protein>
    <submittedName>
        <fullName evidence="2">Pentafunctional AROM polypeptide</fullName>
    </submittedName>
</protein>
<evidence type="ECO:0000259" key="1">
    <source>
        <dbReference type="Pfam" id="PF18317"/>
    </source>
</evidence>
<dbReference type="Proteomes" id="UP000623467">
    <property type="component" value="Unassembled WGS sequence"/>
</dbReference>
<evidence type="ECO:0000313" key="2">
    <source>
        <dbReference type="EMBL" id="KAF7377656.1"/>
    </source>
</evidence>
<evidence type="ECO:0000313" key="3">
    <source>
        <dbReference type="Proteomes" id="UP000623467"/>
    </source>
</evidence>
<dbReference type="InterPro" id="IPR041121">
    <property type="entry name" value="SDH_C"/>
</dbReference>
<dbReference type="Gene3D" id="3.40.50.720">
    <property type="entry name" value="NAD(P)-binding Rossmann-like Domain"/>
    <property type="match status" value="1"/>
</dbReference>
<organism evidence="2 3">
    <name type="scientific">Mycena sanguinolenta</name>
    <dbReference type="NCBI Taxonomy" id="230812"/>
    <lineage>
        <taxon>Eukaryota</taxon>
        <taxon>Fungi</taxon>
        <taxon>Dikarya</taxon>
        <taxon>Basidiomycota</taxon>
        <taxon>Agaricomycotina</taxon>
        <taxon>Agaricomycetes</taxon>
        <taxon>Agaricomycetidae</taxon>
        <taxon>Agaricales</taxon>
        <taxon>Marasmiineae</taxon>
        <taxon>Mycenaceae</taxon>
        <taxon>Mycena</taxon>
    </lineage>
</organism>
<gene>
    <name evidence="2" type="ORF">MSAN_00188500</name>
</gene>
<reference evidence="2" key="1">
    <citation type="submission" date="2020-05" db="EMBL/GenBank/DDBJ databases">
        <title>Mycena genomes resolve the evolution of fungal bioluminescence.</title>
        <authorList>
            <person name="Tsai I.J."/>
        </authorList>
    </citation>
    <scope>NUCLEOTIDE SEQUENCE</scope>
    <source>
        <strain evidence="2">160909Yilan</strain>
    </source>
</reference>
<dbReference type="OrthoDB" id="2643056at2759"/>
<dbReference type="Pfam" id="PF18317">
    <property type="entry name" value="SDH_C"/>
    <property type="match status" value="1"/>
</dbReference>
<accession>A0A8H6ZIQ9</accession>
<keyword evidence="3" id="KW-1185">Reference proteome</keyword>
<dbReference type="SUPFAM" id="SSF51735">
    <property type="entry name" value="NAD(P)-binding Rossmann-fold domains"/>
    <property type="match status" value="1"/>
</dbReference>
<proteinExistence type="predicted"/>
<sequence length="63" mass="7063">MAYKPAVTPLLALAKNAGGNWESVRGLDVLLEQGYVQFELWTGRACPKRVVAERVRARVHEKL</sequence>
<dbReference type="EMBL" id="JACAZH010000001">
    <property type="protein sequence ID" value="KAF7377656.1"/>
    <property type="molecule type" value="Genomic_DNA"/>
</dbReference>
<dbReference type="InterPro" id="IPR036291">
    <property type="entry name" value="NAD(P)-bd_dom_sf"/>
</dbReference>
<dbReference type="AlphaFoldDB" id="A0A8H6ZIQ9"/>